<feature type="transmembrane region" description="Helical" evidence="2">
    <location>
        <begin position="82"/>
        <end position="101"/>
    </location>
</feature>
<proteinExistence type="predicted"/>
<protein>
    <submittedName>
        <fullName evidence="3">Uncharacterized protein</fullName>
    </submittedName>
</protein>
<keyword evidence="4" id="KW-1185">Reference proteome</keyword>
<feature type="compositionally biased region" description="Basic and acidic residues" evidence="1">
    <location>
        <begin position="396"/>
        <end position="414"/>
    </location>
</feature>
<sequence>MTATVLRSPAVREISLAVGVAVALTLGWLLILPHVWSSGGDALHYLRLAENPRAQVHTPYTYRMLMPLLANEIGGRYHYREAYRLLNVIALVAGGVAAYLLTRKLGGPRGAAYVAMAGLLSLPGWLFYLYQPYLIDPAAMALLAWSMLAAVSGWTAVLPLLLVAAALARETVISFAVPLYMIFREKWIDWRAAIRVALVIVPGVLATTAVQAKPTHGWPSQELLIRAGVRIVGMKLEEQGVVAALGIAVGTSLGVWWALGLYGFRHAGPLGWLVVPVLAQFVVGGDWGRFCLYLFPALVPAGAIALWRHPRRAILIGLVVVQGLLVFLDLAIEGHPKINSFTPSAYASLVLIPVTAAVLLLPTRRSRPAAVAVGPRPDGPPHQPPQRPAHQPPHQPADRDRAVRPDSPGSDERGSAAQADVQRAADGPQVGADRGGEDRGTGERHHGGGVTDR</sequence>
<evidence type="ECO:0000313" key="3">
    <source>
        <dbReference type="EMBL" id="MDR7325783.1"/>
    </source>
</evidence>
<organism evidence="3 4">
    <name type="scientific">Catenuloplanes niger</name>
    <dbReference type="NCBI Taxonomy" id="587534"/>
    <lineage>
        <taxon>Bacteria</taxon>
        <taxon>Bacillati</taxon>
        <taxon>Actinomycetota</taxon>
        <taxon>Actinomycetes</taxon>
        <taxon>Micromonosporales</taxon>
        <taxon>Micromonosporaceae</taxon>
        <taxon>Catenuloplanes</taxon>
    </lineage>
</organism>
<feature type="region of interest" description="Disordered" evidence="1">
    <location>
        <begin position="369"/>
        <end position="453"/>
    </location>
</feature>
<comment type="caution">
    <text evidence="3">The sequence shown here is derived from an EMBL/GenBank/DDBJ whole genome shotgun (WGS) entry which is preliminary data.</text>
</comment>
<feature type="transmembrane region" description="Helical" evidence="2">
    <location>
        <begin position="314"/>
        <end position="332"/>
    </location>
</feature>
<dbReference type="EMBL" id="JAVDYC010000001">
    <property type="protein sequence ID" value="MDR7325783.1"/>
    <property type="molecule type" value="Genomic_DNA"/>
</dbReference>
<reference evidence="3 4" key="1">
    <citation type="submission" date="2023-07" db="EMBL/GenBank/DDBJ databases">
        <title>Sequencing the genomes of 1000 actinobacteria strains.</title>
        <authorList>
            <person name="Klenk H.-P."/>
        </authorList>
    </citation>
    <scope>NUCLEOTIDE SEQUENCE [LARGE SCALE GENOMIC DNA]</scope>
    <source>
        <strain evidence="3 4">DSM 44711</strain>
    </source>
</reference>
<dbReference type="AlphaFoldDB" id="A0AAE4CWQ1"/>
<evidence type="ECO:0000256" key="1">
    <source>
        <dbReference type="SAM" id="MobiDB-lite"/>
    </source>
</evidence>
<name>A0AAE4CWQ1_9ACTN</name>
<keyword evidence="2" id="KW-1133">Transmembrane helix</keyword>
<feature type="transmembrane region" description="Helical" evidence="2">
    <location>
        <begin position="344"/>
        <end position="361"/>
    </location>
</feature>
<dbReference type="Proteomes" id="UP001183629">
    <property type="component" value="Unassembled WGS sequence"/>
</dbReference>
<evidence type="ECO:0000313" key="4">
    <source>
        <dbReference type="Proteomes" id="UP001183629"/>
    </source>
</evidence>
<keyword evidence="2" id="KW-0812">Transmembrane</keyword>
<feature type="compositionally biased region" description="Basic and acidic residues" evidence="1">
    <location>
        <begin position="434"/>
        <end position="453"/>
    </location>
</feature>
<feature type="transmembrane region" description="Helical" evidence="2">
    <location>
        <begin position="240"/>
        <end position="259"/>
    </location>
</feature>
<keyword evidence="2" id="KW-0472">Membrane</keyword>
<feature type="compositionally biased region" description="Pro residues" evidence="1">
    <location>
        <begin position="377"/>
        <end position="395"/>
    </location>
</feature>
<gene>
    <name evidence="3" type="ORF">J2S44_006033</name>
</gene>
<feature type="transmembrane region" description="Helical" evidence="2">
    <location>
        <begin position="142"/>
        <end position="167"/>
    </location>
</feature>
<accession>A0AAE4CWQ1</accession>
<evidence type="ECO:0000256" key="2">
    <source>
        <dbReference type="SAM" id="Phobius"/>
    </source>
</evidence>
<feature type="transmembrane region" description="Helical" evidence="2">
    <location>
        <begin position="113"/>
        <end position="130"/>
    </location>
</feature>
<feature type="transmembrane region" description="Helical" evidence="2">
    <location>
        <begin position="16"/>
        <end position="36"/>
    </location>
</feature>
<feature type="transmembrane region" description="Helical" evidence="2">
    <location>
        <begin position="290"/>
        <end position="307"/>
    </location>
</feature>